<evidence type="ECO:0000313" key="2">
    <source>
        <dbReference type="Proteomes" id="UP000053989"/>
    </source>
</evidence>
<dbReference type="OrthoDB" id="1715602at2759"/>
<dbReference type="AlphaFoldDB" id="A0A0C3AUA6"/>
<name>A0A0C3AUA6_9AGAM</name>
<gene>
    <name evidence="1" type="ORF">SCLCIDRAFT_105860</name>
</gene>
<dbReference type="Proteomes" id="UP000053989">
    <property type="component" value="Unassembled WGS sequence"/>
</dbReference>
<reference evidence="1 2" key="1">
    <citation type="submission" date="2014-04" db="EMBL/GenBank/DDBJ databases">
        <authorList>
            <consortium name="DOE Joint Genome Institute"/>
            <person name="Kuo A."/>
            <person name="Kohler A."/>
            <person name="Nagy L.G."/>
            <person name="Floudas D."/>
            <person name="Copeland A."/>
            <person name="Barry K.W."/>
            <person name="Cichocki N."/>
            <person name="Veneault-Fourrey C."/>
            <person name="LaButti K."/>
            <person name="Lindquist E.A."/>
            <person name="Lipzen A."/>
            <person name="Lundell T."/>
            <person name="Morin E."/>
            <person name="Murat C."/>
            <person name="Sun H."/>
            <person name="Tunlid A."/>
            <person name="Henrissat B."/>
            <person name="Grigoriev I.V."/>
            <person name="Hibbett D.S."/>
            <person name="Martin F."/>
            <person name="Nordberg H.P."/>
            <person name="Cantor M.N."/>
            <person name="Hua S.X."/>
        </authorList>
    </citation>
    <scope>NUCLEOTIDE SEQUENCE [LARGE SCALE GENOMIC DNA]</scope>
    <source>
        <strain evidence="1 2">Foug A</strain>
    </source>
</reference>
<proteinExistence type="predicted"/>
<dbReference type="InParanoid" id="A0A0C3AUA6"/>
<keyword evidence="2" id="KW-1185">Reference proteome</keyword>
<organism evidence="1 2">
    <name type="scientific">Scleroderma citrinum Foug A</name>
    <dbReference type="NCBI Taxonomy" id="1036808"/>
    <lineage>
        <taxon>Eukaryota</taxon>
        <taxon>Fungi</taxon>
        <taxon>Dikarya</taxon>
        <taxon>Basidiomycota</taxon>
        <taxon>Agaricomycotina</taxon>
        <taxon>Agaricomycetes</taxon>
        <taxon>Agaricomycetidae</taxon>
        <taxon>Boletales</taxon>
        <taxon>Sclerodermatineae</taxon>
        <taxon>Sclerodermataceae</taxon>
        <taxon>Scleroderma</taxon>
    </lineage>
</organism>
<sequence length="75" mass="8314">TSIDVERLFSCGRILLPHTQNCLSAQSARALLCLSCWSPQGFVKDTDLQNNNTSEEIESDEDVELAAGWDSIEIE</sequence>
<feature type="non-terminal residue" evidence="1">
    <location>
        <position position="1"/>
    </location>
</feature>
<dbReference type="HOGENOM" id="CLU_009123_11_0_1"/>
<protein>
    <recommendedName>
        <fullName evidence="3">HAT C-terminal dimerisation domain-containing protein</fullName>
    </recommendedName>
</protein>
<evidence type="ECO:0008006" key="3">
    <source>
        <dbReference type="Google" id="ProtNLM"/>
    </source>
</evidence>
<evidence type="ECO:0000313" key="1">
    <source>
        <dbReference type="EMBL" id="KIM68547.1"/>
    </source>
</evidence>
<dbReference type="EMBL" id="KN822009">
    <property type="protein sequence ID" value="KIM68547.1"/>
    <property type="molecule type" value="Genomic_DNA"/>
</dbReference>
<accession>A0A0C3AUA6</accession>
<reference evidence="2" key="2">
    <citation type="submission" date="2015-01" db="EMBL/GenBank/DDBJ databases">
        <title>Evolutionary Origins and Diversification of the Mycorrhizal Mutualists.</title>
        <authorList>
            <consortium name="DOE Joint Genome Institute"/>
            <consortium name="Mycorrhizal Genomics Consortium"/>
            <person name="Kohler A."/>
            <person name="Kuo A."/>
            <person name="Nagy L.G."/>
            <person name="Floudas D."/>
            <person name="Copeland A."/>
            <person name="Barry K.W."/>
            <person name="Cichocki N."/>
            <person name="Veneault-Fourrey C."/>
            <person name="LaButti K."/>
            <person name="Lindquist E.A."/>
            <person name="Lipzen A."/>
            <person name="Lundell T."/>
            <person name="Morin E."/>
            <person name="Murat C."/>
            <person name="Riley R."/>
            <person name="Ohm R."/>
            <person name="Sun H."/>
            <person name="Tunlid A."/>
            <person name="Henrissat B."/>
            <person name="Grigoriev I.V."/>
            <person name="Hibbett D.S."/>
            <person name="Martin F."/>
        </authorList>
    </citation>
    <scope>NUCLEOTIDE SEQUENCE [LARGE SCALE GENOMIC DNA]</scope>
    <source>
        <strain evidence="2">Foug A</strain>
    </source>
</reference>